<accession>A0ABU3SC98</accession>
<reference evidence="2 3" key="1">
    <citation type="submission" date="2023-09" db="EMBL/GenBank/DDBJ databases">
        <title>Whole genome shotgun sequencing (WGS) of Bosea sp. ZW T0_25, isolated from stored onions (Allium cepa).</title>
        <authorList>
            <person name="Stoll D.A."/>
            <person name="Huch M."/>
        </authorList>
    </citation>
    <scope>NUCLEOTIDE SEQUENCE [LARGE SCALE GENOMIC DNA]</scope>
    <source>
        <strain evidence="2 3">ZW T0_25</strain>
    </source>
</reference>
<keyword evidence="3" id="KW-1185">Reference proteome</keyword>
<protein>
    <recommendedName>
        <fullName evidence="1">DUF6894 domain-containing protein</fullName>
    </recommendedName>
</protein>
<name>A0ABU3SC98_9HYPH</name>
<evidence type="ECO:0000313" key="3">
    <source>
        <dbReference type="Proteomes" id="UP001254257"/>
    </source>
</evidence>
<dbReference type="EMBL" id="JAWDID010000031">
    <property type="protein sequence ID" value="MDU0341985.1"/>
    <property type="molecule type" value="Genomic_DNA"/>
</dbReference>
<dbReference type="Proteomes" id="UP001254257">
    <property type="component" value="Unassembled WGS sequence"/>
</dbReference>
<proteinExistence type="predicted"/>
<dbReference type="InterPro" id="IPR054189">
    <property type="entry name" value="DUF6894"/>
</dbReference>
<gene>
    <name evidence="2" type="ORF">RKE40_18985</name>
</gene>
<comment type="caution">
    <text evidence="2">The sequence shown here is derived from an EMBL/GenBank/DDBJ whole genome shotgun (WGS) entry which is preliminary data.</text>
</comment>
<organism evidence="2 3">
    <name type="scientific">Bosea rubneri</name>
    <dbReference type="NCBI Taxonomy" id="3075434"/>
    <lineage>
        <taxon>Bacteria</taxon>
        <taxon>Pseudomonadati</taxon>
        <taxon>Pseudomonadota</taxon>
        <taxon>Alphaproteobacteria</taxon>
        <taxon>Hyphomicrobiales</taxon>
        <taxon>Boseaceae</taxon>
        <taxon>Bosea</taxon>
    </lineage>
</organism>
<feature type="domain" description="DUF6894" evidence="1">
    <location>
        <begin position="3"/>
        <end position="48"/>
    </location>
</feature>
<dbReference type="RefSeq" id="WP_316019781.1">
    <property type="nucleotide sequence ID" value="NZ_JAWDID010000031.1"/>
</dbReference>
<dbReference type="Pfam" id="PF21834">
    <property type="entry name" value="DUF6894"/>
    <property type="match status" value="1"/>
</dbReference>
<sequence>MPHYFFDIFNAQSDSVNVGGQDLENDDAARSLALRTLAELAHQHIRREMLCRSVP</sequence>
<evidence type="ECO:0000313" key="2">
    <source>
        <dbReference type="EMBL" id="MDU0341985.1"/>
    </source>
</evidence>
<evidence type="ECO:0000259" key="1">
    <source>
        <dbReference type="Pfam" id="PF21834"/>
    </source>
</evidence>